<evidence type="ECO:0000256" key="1">
    <source>
        <dbReference type="ARBA" id="ARBA00006787"/>
    </source>
</evidence>
<keyword evidence="2 5" id="KW-0479">Metal-binding</keyword>
<evidence type="ECO:0000313" key="7">
    <source>
        <dbReference type="Proteomes" id="UP000186609"/>
    </source>
</evidence>
<comment type="similarity">
    <text evidence="1">Belongs to the carotenoid oxygenase family.</text>
</comment>
<dbReference type="GO" id="GO:0010436">
    <property type="term" value="F:carotenoid dioxygenase activity"/>
    <property type="evidence" value="ECO:0007669"/>
    <property type="project" value="TreeGrafter"/>
</dbReference>
<feature type="binding site" evidence="5">
    <location>
        <position position="171"/>
    </location>
    <ligand>
        <name>Fe cation</name>
        <dbReference type="ChEBI" id="CHEBI:24875"/>
        <note>catalytic</note>
    </ligand>
</feature>
<dbReference type="STRING" id="1842727.RD110_22320"/>
<dbReference type="EMBL" id="CP019236">
    <property type="protein sequence ID" value="APW39603.1"/>
    <property type="molecule type" value="Genomic_DNA"/>
</dbReference>
<dbReference type="Pfam" id="PF03055">
    <property type="entry name" value="RPE65"/>
    <property type="match status" value="1"/>
</dbReference>
<keyword evidence="7" id="KW-1185">Reference proteome</keyword>
<sequence length="481" mass="53672">MWSTKNPFLQGPFEPLLNEYVVSDLQVDGEIPRELNGALYRTGSNQHFRPNDPDHFHWFDGDGMVHAFRLQDGRASYCNRLVETDGLKAERAAGRALYNGITGHTGVPQPPLPEGAPLIKSVAGINVISLAGRVLTMHEIDPFYWELDPLNLQTRGKFDFGGQFPAMLTAHPHADPRTGEMLFYAQDNEGGTLDCFATDAQGQVLSRHRVRLPFAPWIHDFIFTAQYYVFVFGPIRTRPYAPDLIPMGRSSLSFDNQAPTRVLLVNRRTGQDRWLETDASFTLGHFLNAHEAADKIIVDASVTRTVLPGFKGQIENFYPFPLVDEPSPVSGPELHRITIDLSTGRVGTSRIGDFAAEFVRPNETIMGTPQRYGYMAGIHSPGPQTRGFNCLVKHDYETGRSSFQHLSVGYDMIPGEPIFVPKAGATAEDEGWIMAVWWDPLRNASEMVIHEAQDFDGAPAARIRLDHHVPLGFHGNWIPDA</sequence>
<organism evidence="6 7">
    <name type="scientific">Rhodoferax koreensis</name>
    <dbReference type="NCBI Taxonomy" id="1842727"/>
    <lineage>
        <taxon>Bacteria</taxon>
        <taxon>Pseudomonadati</taxon>
        <taxon>Pseudomonadota</taxon>
        <taxon>Betaproteobacteria</taxon>
        <taxon>Burkholderiales</taxon>
        <taxon>Comamonadaceae</taxon>
        <taxon>Rhodoferax</taxon>
    </lineage>
</organism>
<comment type="cofactor">
    <cofactor evidence="5">
        <name>Fe(2+)</name>
        <dbReference type="ChEBI" id="CHEBI:29033"/>
    </cofactor>
    <text evidence="5">Binds 1 Fe(2+) ion per subunit.</text>
</comment>
<reference evidence="6 7" key="1">
    <citation type="submission" date="2017-01" db="EMBL/GenBank/DDBJ databases">
        <authorList>
            <person name="Mah S.A."/>
            <person name="Swanson W.J."/>
            <person name="Moy G.W."/>
            <person name="Vacquier V.D."/>
        </authorList>
    </citation>
    <scope>NUCLEOTIDE SEQUENCE [LARGE SCALE GENOMIC DNA]</scope>
    <source>
        <strain evidence="6 7">DCY110</strain>
    </source>
</reference>
<keyword evidence="3" id="KW-0560">Oxidoreductase</keyword>
<dbReference type="GO" id="GO:0046872">
    <property type="term" value="F:metal ion binding"/>
    <property type="evidence" value="ECO:0007669"/>
    <property type="project" value="UniProtKB-KW"/>
</dbReference>
<dbReference type="GO" id="GO:0016121">
    <property type="term" value="P:carotene catabolic process"/>
    <property type="evidence" value="ECO:0007669"/>
    <property type="project" value="TreeGrafter"/>
</dbReference>
<gene>
    <name evidence="6" type="ORF">RD110_22320</name>
</gene>
<proteinExistence type="inferred from homology"/>
<accession>A0A1P8K0R4</accession>
<feature type="binding site" evidence="5">
    <location>
        <position position="285"/>
    </location>
    <ligand>
        <name>Fe cation</name>
        <dbReference type="ChEBI" id="CHEBI:24875"/>
        <note>catalytic</note>
    </ligand>
</feature>
<dbReference type="KEGG" id="rhy:RD110_22320"/>
<evidence type="ECO:0000256" key="4">
    <source>
        <dbReference type="ARBA" id="ARBA00023004"/>
    </source>
</evidence>
<protein>
    <submittedName>
        <fullName evidence="6">Carotenoid oxygenase</fullName>
    </submittedName>
</protein>
<dbReference type="InterPro" id="IPR004294">
    <property type="entry name" value="Carotenoid_Oase"/>
</dbReference>
<keyword evidence="4 5" id="KW-0408">Iron</keyword>
<evidence type="ECO:0000313" key="6">
    <source>
        <dbReference type="EMBL" id="APW39603.1"/>
    </source>
</evidence>
<feature type="binding site" evidence="5">
    <location>
        <position position="219"/>
    </location>
    <ligand>
        <name>Fe cation</name>
        <dbReference type="ChEBI" id="CHEBI:24875"/>
        <note>catalytic</note>
    </ligand>
</feature>
<evidence type="ECO:0000256" key="3">
    <source>
        <dbReference type="ARBA" id="ARBA00023002"/>
    </source>
</evidence>
<dbReference type="RefSeq" id="WP_076202090.1">
    <property type="nucleotide sequence ID" value="NZ_CP019236.1"/>
</dbReference>
<feature type="binding site" evidence="5">
    <location>
        <position position="474"/>
    </location>
    <ligand>
        <name>Fe cation</name>
        <dbReference type="ChEBI" id="CHEBI:24875"/>
        <note>catalytic</note>
    </ligand>
</feature>
<dbReference type="PANTHER" id="PTHR10543">
    <property type="entry name" value="BETA-CAROTENE DIOXYGENASE"/>
    <property type="match status" value="1"/>
</dbReference>
<dbReference type="PANTHER" id="PTHR10543:SF89">
    <property type="entry name" value="CAROTENOID 9,10(9',10')-CLEAVAGE DIOXYGENASE 1"/>
    <property type="match status" value="1"/>
</dbReference>
<dbReference type="OrthoDB" id="6636843at2"/>
<evidence type="ECO:0000256" key="2">
    <source>
        <dbReference type="ARBA" id="ARBA00022723"/>
    </source>
</evidence>
<evidence type="ECO:0000256" key="5">
    <source>
        <dbReference type="PIRSR" id="PIRSR604294-1"/>
    </source>
</evidence>
<name>A0A1P8K0R4_9BURK</name>
<dbReference type="Proteomes" id="UP000186609">
    <property type="component" value="Chromosome"/>
</dbReference>
<dbReference type="AlphaFoldDB" id="A0A1P8K0R4"/>